<proteinExistence type="inferred from homology"/>
<feature type="compositionally biased region" description="Low complexity" evidence="2">
    <location>
        <begin position="341"/>
        <end position="355"/>
    </location>
</feature>
<evidence type="ECO:0000313" key="4">
    <source>
        <dbReference type="EMBL" id="CAE0772569.1"/>
    </source>
</evidence>
<accession>A0A7S4BPW0</accession>
<feature type="region of interest" description="Disordered" evidence="2">
    <location>
        <begin position="213"/>
        <end position="262"/>
    </location>
</feature>
<sequence>MATMLTSSCSYQITIGAHATHRRLTFLSCPWLWEQPAFPGSRAATRSRRRFQLATALQSLSSCRQCLQTLLRLSADCPLQVKRVMDAVVKHATWRERRHDHIFFGTEPHLLERAATPATAHAGETAPACMSAGSFPHSLRWSASRADDYSLVWFERVWGLRSSTIVLAPYNDDTLPPRLMRRWVRHPHNASAASAVRASNSVLRTSPRMLPAMTAGAAARTRPSPVKQSERRLTQVDPSLSARTPGLSHAPLSGEGASSTQGFNASHVREYDALKRLAQSEAVYLHGVRDIDFFFGGRTSVRGSLVRAELALKLPSLINNSAFISSTQLPDMHHEQHHTTQHATNQQTHHQTQRPTPQPPSASLDTHAAPSPLKPRQQGLAGNASGVALPRCPVDGLGDLALPAWRAVPGAAVAGGAVAGGAVASSRVEVPSVSCALPGSFGPNVLSRARFLLCPRGDTPSSNRLVEAFAFGAIPVLLSDRIYQVGLPFQCFVPWKLLSVQWPEKDYVALARTTQRMHARMEARMRRLLFLFRDDMLWHSTTSRVVSNVLLETARMRKKKSGKHCPCGSHIHVD</sequence>
<dbReference type="EMBL" id="HBIZ01039499">
    <property type="protein sequence ID" value="CAE0772569.1"/>
    <property type="molecule type" value="Transcribed_RNA"/>
</dbReference>
<dbReference type="GO" id="GO:0016757">
    <property type="term" value="F:glycosyltransferase activity"/>
    <property type="evidence" value="ECO:0007669"/>
    <property type="project" value="InterPro"/>
</dbReference>
<organism evidence="4">
    <name type="scientific">Chrysotila carterae</name>
    <name type="common">Marine alga</name>
    <name type="synonym">Syracosphaera carterae</name>
    <dbReference type="NCBI Taxonomy" id="13221"/>
    <lineage>
        <taxon>Eukaryota</taxon>
        <taxon>Haptista</taxon>
        <taxon>Haptophyta</taxon>
        <taxon>Prymnesiophyceae</taxon>
        <taxon>Isochrysidales</taxon>
        <taxon>Isochrysidaceae</taxon>
        <taxon>Chrysotila</taxon>
    </lineage>
</organism>
<dbReference type="InterPro" id="IPR040911">
    <property type="entry name" value="Exostosin_GT47"/>
</dbReference>
<evidence type="ECO:0000259" key="3">
    <source>
        <dbReference type="Pfam" id="PF03016"/>
    </source>
</evidence>
<reference evidence="4" key="1">
    <citation type="submission" date="2021-01" db="EMBL/GenBank/DDBJ databases">
        <authorList>
            <person name="Corre E."/>
            <person name="Pelletier E."/>
            <person name="Niang G."/>
            <person name="Scheremetjew M."/>
            <person name="Finn R."/>
            <person name="Kale V."/>
            <person name="Holt S."/>
            <person name="Cochrane G."/>
            <person name="Meng A."/>
            <person name="Brown T."/>
            <person name="Cohen L."/>
        </authorList>
    </citation>
    <scope>NUCLEOTIDE SEQUENCE</scope>
    <source>
        <strain evidence="4">CCMP645</strain>
    </source>
</reference>
<dbReference type="Pfam" id="PF03016">
    <property type="entry name" value="Exostosin_GT47"/>
    <property type="match status" value="1"/>
</dbReference>
<evidence type="ECO:0000256" key="1">
    <source>
        <dbReference type="ARBA" id="ARBA00010271"/>
    </source>
</evidence>
<feature type="domain" description="Exostosin GT47" evidence="3">
    <location>
        <begin position="444"/>
        <end position="515"/>
    </location>
</feature>
<protein>
    <recommendedName>
        <fullName evidence="3">Exostosin GT47 domain-containing protein</fullName>
    </recommendedName>
</protein>
<gene>
    <name evidence="4" type="ORF">PCAR00345_LOCUS25181</name>
</gene>
<comment type="similarity">
    <text evidence="1">Belongs to the glycosyltransferase 47 family.</text>
</comment>
<feature type="region of interest" description="Disordered" evidence="2">
    <location>
        <begin position="331"/>
        <end position="384"/>
    </location>
</feature>
<dbReference type="AlphaFoldDB" id="A0A7S4BPW0"/>
<name>A0A7S4BPW0_CHRCT</name>
<dbReference type="PANTHER" id="PTHR11062">
    <property type="entry name" value="EXOSTOSIN HEPARAN SULFATE GLYCOSYLTRANSFERASE -RELATED"/>
    <property type="match status" value="1"/>
</dbReference>
<dbReference type="InterPro" id="IPR004263">
    <property type="entry name" value="Exostosin"/>
</dbReference>
<evidence type="ECO:0000256" key="2">
    <source>
        <dbReference type="SAM" id="MobiDB-lite"/>
    </source>
</evidence>